<feature type="region of interest" description="Disordered" evidence="1">
    <location>
        <begin position="489"/>
        <end position="523"/>
    </location>
</feature>
<protein>
    <submittedName>
        <fullName evidence="2">Uncharacterized protein</fullName>
    </submittedName>
</protein>
<dbReference type="Proteomes" id="UP000275401">
    <property type="component" value="Unassembled WGS sequence"/>
</dbReference>
<accession>A0A3M8SNM8</accession>
<dbReference type="AlphaFoldDB" id="A0A3M8SNM8"/>
<name>A0A3M8SNM8_9ACTN</name>
<organism evidence="2 3">
    <name type="scientific">Streptomyces botrytidirepellens</name>
    <dbReference type="NCBI Taxonomy" id="2486417"/>
    <lineage>
        <taxon>Bacteria</taxon>
        <taxon>Bacillati</taxon>
        <taxon>Actinomycetota</taxon>
        <taxon>Actinomycetes</taxon>
        <taxon>Kitasatosporales</taxon>
        <taxon>Streptomycetaceae</taxon>
        <taxon>Streptomyces</taxon>
    </lineage>
</organism>
<proteinExistence type="predicted"/>
<evidence type="ECO:0000256" key="1">
    <source>
        <dbReference type="SAM" id="MobiDB-lite"/>
    </source>
</evidence>
<sequence>MSEQHTPLPNEFHTWLAERGQDAYALVWVAEGSEPTGWAETEAPRVGETGIARPGADLTRIAPQEVTHGQQETLRRWLQLDDGVRHLAILTAGLGGLREHTPGELAAQLMHDPAGGEARLTDQLAGWLYRRGAQAQQDRKPRWTAAAAAWTCHMRALASYPPPSVLRASLERAGEQDQTTADLVVSKGEKTADLLDRLERVYRTRTELIEDWNTVESLSADVPALTELADWLLDQIALRDASAQQLRAVLEPDITDYLRDRRTDDSPLNATVPALDAQRAAHLDQARETVRAYTADAHSGREEEAQQLLDSFPIPARALATSGPAVAWRQHSATAQDAVNDLAAQLAATTGDPADYFAGPDLLHAQIRYLAARESQLHLIHDALGRLAFPTPAPRNLPEELTPVAAAQTQRRVIEAFGTLERATQTLDGQIHYQLQHPVPTHRHATTSAETGLLTRARNALERIAPPAVTFNEEEVRARVRAMSRPVTLDRTGPVAPPAHDDAHAQAHAQALAAGSATPGVNR</sequence>
<dbReference type="RefSeq" id="WP_123108276.1">
    <property type="nucleotide sequence ID" value="NZ_RIBZ01000869.1"/>
</dbReference>
<gene>
    <name evidence="2" type="ORF">EEJ42_47025</name>
</gene>
<reference evidence="2 3" key="1">
    <citation type="submission" date="2018-11" db="EMBL/GenBank/DDBJ databases">
        <title>The Potential of Streptomyces as Biocontrol Agents against the Tomato grey mould, Botrytis cinerea (Gray mold) Frontiers in Microbiology.</title>
        <authorList>
            <person name="Li D."/>
        </authorList>
    </citation>
    <scope>NUCLEOTIDE SEQUENCE [LARGE SCALE GENOMIC DNA]</scope>
    <source>
        <strain evidence="2 3">NEAU-LD23</strain>
    </source>
</reference>
<evidence type="ECO:0000313" key="2">
    <source>
        <dbReference type="EMBL" id="RNF81146.1"/>
    </source>
</evidence>
<comment type="caution">
    <text evidence="2">The sequence shown here is derived from an EMBL/GenBank/DDBJ whole genome shotgun (WGS) entry which is preliminary data.</text>
</comment>
<keyword evidence="3" id="KW-1185">Reference proteome</keyword>
<dbReference type="EMBL" id="RIBZ01000869">
    <property type="protein sequence ID" value="RNF81146.1"/>
    <property type="molecule type" value="Genomic_DNA"/>
</dbReference>
<evidence type="ECO:0000313" key="3">
    <source>
        <dbReference type="Proteomes" id="UP000275401"/>
    </source>
</evidence>